<comment type="caution">
    <text evidence="7">The sequence shown here is derived from an EMBL/GenBank/DDBJ whole genome shotgun (WGS) entry which is preliminary data.</text>
</comment>
<dbReference type="PROSITE" id="PS50157">
    <property type="entry name" value="ZINC_FINGER_C2H2_2"/>
    <property type="match status" value="2"/>
</dbReference>
<proteinExistence type="predicted"/>
<keyword evidence="8" id="KW-1185">Reference proteome</keyword>
<evidence type="ECO:0000313" key="8">
    <source>
        <dbReference type="Proteomes" id="UP000187209"/>
    </source>
</evidence>
<dbReference type="OrthoDB" id="8922241at2759"/>
<evidence type="ECO:0000313" key="7">
    <source>
        <dbReference type="EMBL" id="OMJ76820.1"/>
    </source>
</evidence>
<evidence type="ECO:0000256" key="2">
    <source>
        <dbReference type="ARBA" id="ARBA00022737"/>
    </source>
</evidence>
<dbReference type="InterPro" id="IPR036236">
    <property type="entry name" value="Znf_C2H2_sf"/>
</dbReference>
<sequence>MKGLIKNQVSISRDVKVEEIVDAYVRSSDKKFRCNLCSKNFSSKHCLKEHGYTHSNERPYSCNFCRKIFKHASQLSLHKKTHRVKADLSWPKLTDLLKNQILVPVLLDIVPQIVSLPPISKPQDFSLPKINILF</sequence>
<gene>
    <name evidence="7" type="ORF">SteCoe_23709</name>
</gene>
<dbReference type="AlphaFoldDB" id="A0A1R2BJ68"/>
<protein>
    <recommendedName>
        <fullName evidence="6">C2H2-type domain-containing protein</fullName>
    </recommendedName>
</protein>
<keyword evidence="2" id="KW-0677">Repeat</keyword>
<dbReference type="FunFam" id="3.30.160.60:FF:000425">
    <property type="entry name" value="PLAG1 like zinc finger 1"/>
    <property type="match status" value="1"/>
</dbReference>
<organism evidence="7 8">
    <name type="scientific">Stentor coeruleus</name>
    <dbReference type="NCBI Taxonomy" id="5963"/>
    <lineage>
        <taxon>Eukaryota</taxon>
        <taxon>Sar</taxon>
        <taxon>Alveolata</taxon>
        <taxon>Ciliophora</taxon>
        <taxon>Postciliodesmatophora</taxon>
        <taxon>Heterotrichea</taxon>
        <taxon>Heterotrichida</taxon>
        <taxon>Stentoridae</taxon>
        <taxon>Stentor</taxon>
    </lineage>
</organism>
<keyword evidence="4" id="KW-0862">Zinc</keyword>
<accession>A0A1R2BJ68</accession>
<dbReference type="EMBL" id="MPUH01000609">
    <property type="protein sequence ID" value="OMJ76820.1"/>
    <property type="molecule type" value="Genomic_DNA"/>
</dbReference>
<dbReference type="PROSITE" id="PS00028">
    <property type="entry name" value="ZINC_FINGER_C2H2_1"/>
    <property type="match status" value="2"/>
</dbReference>
<dbReference type="SMART" id="SM00355">
    <property type="entry name" value="ZnF_C2H2"/>
    <property type="match status" value="2"/>
</dbReference>
<keyword evidence="1" id="KW-0479">Metal-binding</keyword>
<dbReference type="FunFam" id="3.30.160.60:FF:000446">
    <property type="entry name" value="Zinc finger protein"/>
    <property type="match status" value="1"/>
</dbReference>
<evidence type="ECO:0000256" key="1">
    <source>
        <dbReference type="ARBA" id="ARBA00022723"/>
    </source>
</evidence>
<keyword evidence="3 5" id="KW-0863">Zinc-finger</keyword>
<dbReference type="GO" id="GO:0008270">
    <property type="term" value="F:zinc ion binding"/>
    <property type="evidence" value="ECO:0007669"/>
    <property type="project" value="UniProtKB-KW"/>
</dbReference>
<dbReference type="SUPFAM" id="SSF57667">
    <property type="entry name" value="beta-beta-alpha zinc fingers"/>
    <property type="match status" value="1"/>
</dbReference>
<dbReference type="GO" id="GO:0000981">
    <property type="term" value="F:DNA-binding transcription factor activity, RNA polymerase II-specific"/>
    <property type="evidence" value="ECO:0007669"/>
    <property type="project" value="TreeGrafter"/>
</dbReference>
<feature type="domain" description="C2H2-type" evidence="6">
    <location>
        <begin position="60"/>
        <end position="87"/>
    </location>
</feature>
<dbReference type="Pfam" id="PF00096">
    <property type="entry name" value="zf-C2H2"/>
    <property type="match status" value="1"/>
</dbReference>
<evidence type="ECO:0000256" key="4">
    <source>
        <dbReference type="ARBA" id="ARBA00022833"/>
    </source>
</evidence>
<dbReference type="InterPro" id="IPR013087">
    <property type="entry name" value="Znf_C2H2_type"/>
</dbReference>
<dbReference type="GO" id="GO:0043565">
    <property type="term" value="F:sequence-specific DNA binding"/>
    <property type="evidence" value="ECO:0007669"/>
    <property type="project" value="TreeGrafter"/>
</dbReference>
<dbReference type="PANTHER" id="PTHR24408:SF58">
    <property type="entry name" value="TRANSCRIPTION FACTOR (TFIIIA), PUTATIVE (AFU_ORTHOLOGUE AFUA_1G05150)-RELATED"/>
    <property type="match status" value="1"/>
</dbReference>
<dbReference type="GO" id="GO:0005634">
    <property type="term" value="C:nucleus"/>
    <property type="evidence" value="ECO:0007669"/>
    <property type="project" value="TreeGrafter"/>
</dbReference>
<evidence type="ECO:0000256" key="3">
    <source>
        <dbReference type="ARBA" id="ARBA00022771"/>
    </source>
</evidence>
<evidence type="ECO:0000259" key="6">
    <source>
        <dbReference type="PROSITE" id="PS50157"/>
    </source>
</evidence>
<dbReference type="Gene3D" id="3.30.160.60">
    <property type="entry name" value="Classic Zinc Finger"/>
    <property type="match status" value="2"/>
</dbReference>
<dbReference type="Proteomes" id="UP000187209">
    <property type="component" value="Unassembled WGS sequence"/>
</dbReference>
<dbReference type="PANTHER" id="PTHR24408">
    <property type="entry name" value="ZINC FINGER PROTEIN"/>
    <property type="match status" value="1"/>
</dbReference>
<evidence type="ECO:0000256" key="5">
    <source>
        <dbReference type="PROSITE-ProRule" id="PRU00042"/>
    </source>
</evidence>
<reference evidence="7 8" key="1">
    <citation type="submission" date="2016-11" db="EMBL/GenBank/DDBJ databases">
        <title>The macronuclear genome of Stentor coeruleus: a giant cell with tiny introns.</title>
        <authorList>
            <person name="Slabodnick M."/>
            <person name="Ruby J.G."/>
            <person name="Reiff S.B."/>
            <person name="Swart E.C."/>
            <person name="Gosai S."/>
            <person name="Prabakaran S."/>
            <person name="Witkowska E."/>
            <person name="Larue G.E."/>
            <person name="Fisher S."/>
            <person name="Freeman R.M."/>
            <person name="Gunawardena J."/>
            <person name="Chu W."/>
            <person name="Stover N.A."/>
            <person name="Gregory B.D."/>
            <person name="Nowacki M."/>
            <person name="Derisi J."/>
            <person name="Roy S.W."/>
            <person name="Marshall W.F."/>
            <person name="Sood P."/>
        </authorList>
    </citation>
    <scope>NUCLEOTIDE SEQUENCE [LARGE SCALE GENOMIC DNA]</scope>
    <source>
        <strain evidence="7">WM001</strain>
    </source>
</reference>
<feature type="domain" description="C2H2-type" evidence="6">
    <location>
        <begin position="32"/>
        <end position="59"/>
    </location>
</feature>
<name>A0A1R2BJ68_9CILI</name>